<keyword evidence="1 3" id="KW-0732">Signal</keyword>
<dbReference type="Pfam" id="PF03330">
    <property type="entry name" value="DPBB_1"/>
    <property type="match status" value="1"/>
</dbReference>
<evidence type="ECO:0000256" key="3">
    <source>
        <dbReference type="SAM" id="SignalP"/>
    </source>
</evidence>
<dbReference type="EMBL" id="SOZI01000104">
    <property type="protein sequence ID" value="TNY19194.1"/>
    <property type="molecule type" value="Genomic_DNA"/>
</dbReference>
<feature type="compositionally biased region" description="Low complexity" evidence="2">
    <location>
        <begin position="173"/>
        <end position="190"/>
    </location>
</feature>
<feature type="compositionally biased region" description="Low complexity" evidence="2">
    <location>
        <begin position="197"/>
        <end position="323"/>
    </location>
</feature>
<evidence type="ECO:0000313" key="5">
    <source>
        <dbReference type="EMBL" id="TNY19194.1"/>
    </source>
</evidence>
<feature type="chain" id="PRO_5022732069" description="RlpA-like protein double-psi beta-barrel domain-containing protein" evidence="3">
    <location>
        <begin position="18"/>
        <end position="421"/>
    </location>
</feature>
<keyword evidence="6" id="KW-1185">Reference proteome</keyword>
<reference evidence="5 6" key="1">
    <citation type="submission" date="2019-03" db="EMBL/GenBank/DDBJ databases">
        <title>Rhodosporidium diobovatum UCD-FST 08-225 genome sequencing, assembly, and annotation.</title>
        <authorList>
            <person name="Fakankun I.U."/>
            <person name="Fristensky B."/>
            <person name="Levin D.B."/>
        </authorList>
    </citation>
    <scope>NUCLEOTIDE SEQUENCE [LARGE SCALE GENOMIC DNA]</scope>
    <source>
        <strain evidence="5 6">UCD-FST 08-225</strain>
    </source>
</reference>
<proteinExistence type="predicted"/>
<dbReference type="PANTHER" id="PTHR31836">
    <property type="match status" value="1"/>
</dbReference>
<feature type="region of interest" description="Disordered" evidence="2">
    <location>
        <begin position="173"/>
        <end position="325"/>
    </location>
</feature>
<dbReference type="STRING" id="5288.A0A5C5FTA1"/>
<dbReference type="PANTHER" id="PTHR31836:SF28">
    <property type="entry name" value="SRCR DOMAIN-CONTAINING PROTEIN-RELATED"/>
    <property type="match status" value="1"/>
</dbReference>
<dbReference type="SUPFAM" id="SSF50685">
    <property type="entry name" value="Barwin-like endoglucanases"/>
    <property type="match status" value="2"/>
</dbReference>
<name>A0A5C5FTA1_9BASI</name>
<gene>
    <name evidence="5" type="ORF">DMC30DRAFT_401039</name>
</gene>
<feature type="domain" description="RlpA-like protein double-psi beta-barrel" evidence="4">
    <location>
        <begin position="327"/>
        <end position="417"/>
    </location>
</feature>
<dbReference type="AlphaFoldDB" id="A0A5C5FTA1"/>
<dbReference type="OrthoDB" id="623670at2759"/>
<dbReference type="Proteomes" id="UP000311382">
    <property type="component" value="Unassembled WGS sequence"/>
</dbReference>
<comment type="caution">
    <text evidence="5">The sequence shown here is derived from an EMBL/GenBank/DDBJ whole genome shotgun (WGS) entry which is preliminary data.</text>
</comment>
<evidence type="ECO:0000259" key="4">
    <source>
        <dbReference type="Pfam" id="PF03330"/>
    </source>
</evidence>
<sequence length="421" mass="43280">MLATVSFALAALSAIKAAPVPVVDSSVSLPNTTQVDQTAYWYTQDGRAGACGAYSKDSDVVLGLPLEFYEKYDAVSPYCGSFVVVKGDNNKTVTALVADASTLNDTVTLSVAAWRALDGDNGLKTVDWHFANKTEAAAAEKALKDSPATSVVETPASATSAKAPTWTSYHAAATPSSSSWSSSSHAAPTTTEKKESSSSAAWTAPSSSSSAWHSSSSASSSSEWHSSSSAAAAEKKVAPSSSSSAWSPEHSSSTSTWSPEHSSSTSTKEWKESSTSTYEAPKTTTTSAKPTTTTTTSQWVAPKTTTTTQAPKKTQEVSSSSASGQFSGRATFYSQGGAAGSCGNYASDSDYVVAVNAAQMNSGWCGKTVKVTNTANGKSITATVADTCPGCGYGSLDLSTGAFGAIGNYDTGVLPITWDLY</sequence>
<dbReference type="InterPro" id="IPR009009">
    <property type="entry name" value="RlpA-like_DPBB"/>
</dbReference>
<organism evidence="5 6">
    <name type="scientific">Rhodotorula diobovata</name>
    <dbReference type="NCBI Taxonomy" id="5288"/>
    <lineage>
        <taxon>Eukaryota</taxon>
        <taxon>Fungi</taxon>
        <taxon>Dikarya</taxon>
        <taxon>Basidiomycota</taxon>
        <taxon>Pucciniomycotina</taxon>
        <taxon>Microbotryomycetes</taxon>
        <taxon>Sporidiobolales</taxon>
        <taxon>Sporidiobolaceae</taxon>
        <taxon>Rhodotorula</taxon>
    </lineage>
</organism>
<protein>
    <recommendedName>
        <fullName evidence="4">RlpA-like protein double-psi beta-barrel domain-containing protein</fullName>
    </recommendedName>
</protein>
<evidence type="ECO:0000256" key="2">
    <source>
        <dbReference type="SAM" id="MobiDB-lite"/>
    </source>
</evidence>
<accession>A0A5C5FTA1</accession>
<dbReference type="CDD" id="cd22191">
    <property type="entry name" value="DPBB_RlpA_EXP_N-like"/>
    <property type="match status" value="2"/>
</dbReference>
<dbReference type="InterPro" id="IPR036908">
    <property type="entry name" value="RlpA-like_sf"/>
</dbReference>
<dbReference type="InterPro" id="IPR051477">
    <property type="entry name" value="Expansin_CellWall"/>
</dbReference>
<evidence type="ECO:0000313" key="6">
    <source>
        <dbReference type="Proteomes" id="UP000311382"/>
    </source>
</evidence>
<dbReference type="Gene3D" id="2.40.40.10">
    <property type="entry name" value="RlpA-like domain"/>
    <property type="match status" value="2"/>
</dbReference>
<feature type="signal peptide" evidence="3">
    <location>
        <begin position="1"/>
        <end position="17"/>
    </location>
</feature>
<evidence type="ECO:0000256" key="1">
    <source>
        <dbReference type="ARBA" id="ARBA00022729"/>
    </source>
</evidence>